<dbReference type="AlphaFoldDB" id="A0AAU9JQ74"/>
<dbReference type="PROSITE" id="PS50234">
    <property type="entry name" value="VWFA"/>
    <property type="match status" value="1"/>
</dbReference>
<organism evidence="3 4">
    <name type="scientific">Blepharisma stoltei</name>
    <dbReference type="NCBI Taxonomy" id="1481888"/>
    <lineage>
        <taxon>Eukaryota</taxon>
        <taxon>Sar</taxon>
        <taxon>Alveolata</taxon>
        <taxon>Ciliophora</taxon>
        <taxon>Postciliodesmatophora</taxon>
        <taxon>Heterotrichea</taxon>
        <taxon>Heterotrichida</taxon>
        <taxon>Blepharismidae</taxon>
        <taxon>Blepharisma</taxon>
    </lineage>
</organism>
<dbReference type="Pfam" id="PF08487">
    <property type="entry name" value="VIT"/>
    <property type="match status" value="1"/>
</dbReference>
<evidence type="ECO:0000259" key="2">
    <source>
        <dbReference type="PROSITE" id="PS51468"/>
    </source>
</evidence>
<dbReference type="InterPro" id="IPR036465">
    <property type="entry name" value="vWFA_dom_sf"/>
</dbReference>
<keyword evidence="4" id="KW-1185">Reference proteome</keyword>
<evidence type="ECO:0000313" key="4">
    <source>
        <dbReference type="Proteomes" id="UP001162131"/>
    </source>
</evidence>
<dbReference type="PANTHER" id="PTHR45737">
    <property type="entry name" value="VON WILLEBRAND FACTOR A DOMAIN-CONTAINING PROTEIN 5A"/>
    <property type="match status" value="1"/>
</dbReference>
<dbReference type="PANTHER" id="PTHR45737:SF6">
    <property type="entry name" value="VON WILLEBRAND FACTOR A DOMAIN-CONTAINING PROTEIN 5A"/>
    <property type="match status" value="1"/>
</dbReference>
<evidence type="ECO:0000313" key="3">
    <source>
        <dbReference type="EMBL" id="CAG9327726.1"/>
    </source>
</evidence>
<dbReference type="EMBL" id="CAJZBQ010000044">
    <property type="protein sequence ID" value="CAG9327726.1"/>
    <property type="molecule type" value="Genomic_DNA"/>
</dbReference>
<feature type="domain" description="VIT" evidence="2">
    <location>
        <begin position="1"/>
        <end position="128"/>
    </location>
</feature>
<sequence length="732" mass="83003">MASLILTNGNKLELTKFHIECNTEWVLNEITLHQTYYNNSQEISEGSYIYPVVSDSIVSKLIIKCGESVIEALVYEKEEAIEKYNDAIAAGNKAYLGKLTEESSDMMEFHLGNLLPQSEVKVEITYVTQSEFMSETNNYRVYIPHVLIPRYSPSGSSITQEMSVSTLNWTGTVSIRTPNILTSITSNVSNFDISVQNDYWKTLNFSILNHYDDLCIYYQYRASDDPFIVFQQDPRNQKYAFHLSFTPQKNDTDSPVWEPKGEFIILLDRSGSMEGGSIKLAREAVYLFIKSLPEDSYFNVVSFGSSFNKLFQQSVRYEQDKIEFACNTVKTFDADMGGTEILEPIKSILSEPNRSEYLRYVFILTDGEVGNAAEIINYIKNQKTPSQISTIGIGAGVSTYLINEVAKVGHGSVHHILNSSEIKSGVISSLKKSLLPGISNIEIANPHEFELVGHKNPFSSFYGSKISYSGILKQGSTPEKISVKYTDDASKNDHLIDFSINYEGMLKSSAALVTAVKNYFNDCEKNEIIEKSKNYQVLSKYTAFLGVEKVKNPNLKNYNSDEEECEEDSDEDECEEDCGAEINEALCECLCAQEDYELNEEYESLGIEEVKNMASARAFDYSAREIDIYEEIKPELKSKSASKVEYVESLIGYQFADGHWEFSRELELLINYFLGNQEIRDKAAPSMTLLVVGILIEKCREHEEIWDLIVNKAKRWLKKNGVQERSLHDLGY</sequence>
<comment type="caution">
    <text evidence="3">The sequence shown here is derived from an EMBL/GenBank/DDBJ whole genome shotgun (WGS) entry which is preliminary data.</text>
</comment>
<dbReference type="InterPro" id="IPR013694">
    <property type="entry name" value="VIT"/>
</dbReference>
<dbReference type="Proteomes" id="UP001162131">
    <property type="component" value="Unassembled WGS sequence"/>
</dbReference>
<dbReference type="SMART" id="SM00609">
    <property type="entry name" value="VIT"/>
    <property type="match status" value="1"/>
</dbReference>
<proteinExistence type="predicted"/>
<evidence type="ECO:0000259" key="1">
    <source>
        <dbReference type="PROSITE" id="PS50234"/>
    </source>
</evidence>
<protein>
    <submittedName>
        <fullName evidence="3">Uncharacterized protein</fullName>
    </submittedName>
</protein>
<name>A0AAU9JQ74_9CILI</name>
<reference evidence="3" key="1">
    <citation type="submission" date="2021-09" db="EMBL/GenBank/DDBJ databases">
        <authorList>
            <consortium name="AG Swart"/>
            <person name="Singh M."/>
            <person name="Singh A."/>
            <person name="Seah K."/>
            <person name="Emmerich C."/>
        </authorList>
    </citation>
    <scope>NUCLEOTIDE SEQUENCE</scope>
    <source>
        <strain evidence="3">ATCC30299</strain>
    </source>
</reference>
<dbReference type="SUPFAM" id="SSF53300">
    <property type="entry name" value="vWA-like"/>
    <property type="match status" value="1"/>
</dbReference>
<dbReference type="InterPro" id="IPR002035">
    <property type="entry name" value="VWF_A"/>
</dbReference>
<dbReference type="SMART" id="SM00327">
    <property type="entry name" value="VWA"/>
    <property type="match status" value="1"/>
</dbReference>
<gene>
    <name evidence="3" type="ORF">BSTOLATCC_MIC44354</name>
</gene>
<feature type="domain" description="VWFA" evidence="1">
    <location>
        <begin position="262"/>
        <end position="434"/>
    </location>
</feature>
<accession>A0AAU9JQ74</accession>
<dbReference type="Gene3D" id="3.40.50.410">
    <property type="entry name" value="von Willebrand factor, type A domain"/>
    <property type="match status" value="1"/>
</dbReference>
<dbReference type="Pfam" id="PF13768">
    <property type="entry name" value="VWA_3"/>
    <property type="match status" value="1"/>
</dbReference>
<dbReference type="PROSITE" id="PS51468">
    <property type="entry name" value="VIT"/>
    <property type="match status" value="1"/>
</dbReference>